<proteinExistence type="predicted"/>
<protein>
    <submittedName>
        <fullName evidence="2">Uncharacterized protein</fullName>
    </submittedName>
</protein>
<feature type="compositionally biased region" description="Low complexity" evidence="1">
    <location>
        <begin position="227"/>
        <end position="243"/>
    </location>
</feature>
<accession>A0ABP8QSF0</accession>
<gene>
    <name evidence="2" type="ORF">GCM10023191_068260</name>
</gene>
<dbReference type="Proteomes" id="UP001500503">
    <property type="component" value="Unassembled WGS sequence"/>
</dbReference>
<evidence type="ECO:0000313" key="3">
    <source>
        <dbReference type="Proteomes" id="UP001500503"/>
    </source>
</evidence>
<sequence>MHSDRSGHDPTRLGRLIVADAWLPGAVRLQSRHDGGSPRGGAPRAVWHTSEHDPLAVSAHSVAQNLEQQGTNAHVVWNPFTGQIVQMVPATQASLLLPDGIGREGRRCLQILVVGLAREPFTGGAMQGLGLILDWLDAWQVPRRWPAGAPLAPPEAYSAPRDRRAWARGGHFGVSQVPHAQSPAPGAIDTGRITGPAVAPELPRITAGEVSLPGGAEDLPIARLVSGAASAETSAGPAAAATAGPPPGPAPVRASTPT</sequence>
<evidence type="ECO:0000256" key="1">
    <source>
        <dbReference type="SAM" id="MobiDB-lite"/>
    </source>
</evidence>
<feature type="region of interest" description="Disordered" evidence="1">
    <location>
        <begin position="227"/>
        <end position="258"/>
    </location>
</feature>
<name>A0ABP8QSF0_9ACTN</name>
<dbReference type="EMBL" id="BAABHF010000042">
    <property type="protein sequence ID" value="GAA4508466.1"/>
    <property type="molecule type" value="Genomic_DNA"/>
</dbReference>
<keyword evidence="3" id="KW-1185">Reference proteome</keyword>
<evidence type="ECO:0000313" key="2">
    <source>
        <dbReference type="EMBL" id="GAA4508466.1"/>
    </source>
</evidence>
<organism evidence="2 3">
    <name type="scientific">Actinoallomurus oryzae</name>
    <dbReference type="NCBI Taxonomy" id="502180"/>
    <lineage>
        <taxon>Bacteria</taxon>
        <taxon>Bacillati</taxon>
        <taxon>Actinomycetota</taxon>
        <taxon>Actinomycetes</taxon>
        <taxon>Streptosporangiales</taxon>
        <taxon>Thermomonosporaceae</taxon>
        <taxon>Actinoallomurus</taxon>
    </lineage>
</organism>
<comment type="caution">
    <text evidence="2">The sequence shown here is derived from an EMBL/GenBank/DDBJ whole genome shotgun (WGS) entry which is preliminary data.</text>
</comment>
<reference evidence="3" key="1">
    <citation type="journal article" date="2019" name="Int. J. Syst. Evol. Microbiol.">
        <title>The Global Catalogue of Microorganisms (GCM) 10K type strain sequencing project: providing services to taxonomists for standard genome sequencing and annotation.</title>
        <authorList>
            <consortium name="The Broad Institute Genomics Platform"/>
            <consortium name="The Broad Institute Genome Sequencing Center for Infectious Disease"/>
            <person name="Wu L."/>
            <person name="Ma J."/>
        </authorList>
    </citation>
    <scope>NUCLEOTIDE SEQUENCE [LARGE SCALE GENOMIC DNA]</scope>
    <source>
        <strain evidence="3">JCM 17933</strain>
    </source>
</reference>